<dbReference type="GO" id="GO:0003978">
    <property type="term" value="F:UDP-glucose 4-epimerase activity"/>
    <property type="evidence" value="ECO:0007669"/>
    <property type="project" value="UniProtKB-EC"/>
</dbReference>
<evidence type="ECO:0000256" key="3">
    <source>
        <dbReference type="ARBA" id="ARBA00007637"/>
    </source>
</evidence>
<dbReference type="Gene3D" id="3.40.50.720">
    <property type="entry name" value="NAD(P)-binding Rossmann-like Domain"/>
    <property type="match status" value="1"/>
</dbReference>
<keyword evidence="11" id="KW-1185">Reference proteome</keyword>
<protein>
    <recommendedName>
        <fullName evidence="5 8">UDP-glucose 4-epimerase</fullName>
        <ecNumber evidence="4 8">5.1.3.2</ecNumber>
    </recommendedName>
</protein>
<dbReference type="NCBIfam" id="NF007956">
    <property type="entry name" value="PRK10675.1"/>
    <property type="match status" value="1"/>
</dbReference>
<evidence type="ECO:0000256" key="4">
    <source>
        <dbReference type="ARBA" id="ARBA00013189"/>
    </source>
</evidence>
<dbReference type="PANTHER" id="PTHR43725">
    <property type="entry name" value="UDP-GLUCOSE 4-EPIMERASE"/>
    <property type="match status" value="1"/>
</dbReference>
<comment type="caution">
    <text evidence="10">The sequence shown here is derived from an EMBL/GenBank/DDBJ whole genome shotgun (WGS) entry which is preliminary data.</text>
</comment>
<evidence type="ECO:0000313" key="10">
    <source>
        <dbReference type="EMBL" id="MDQ0155354.1"/>
    </source>
</evidence>
<dbReference type="RefSeq" id="WP_307149918.1">
    <property type="nucleotide sequence ID" value="NZ_JAUSTU010000006.1"/>
</dbReference>
<evidence type="ECO:0000313" key="11">
    <source>
        <dbReference type="Proteomes" id="UP001231362"/>
    </source>
</evidence>
<comment type="similarity">
    <text evidence="3 8">Belongs to the NAD(P)-dependent epimerase/dehydratase family.</text>
</comment>
<evidence type="ECO:0000256" key="2">
    <source>
        <dbReference type="ARBA" id="ARBA00001911"/>
    </source>
</evidence>
<dbReference type="PANTHER" id="PTHR43725:SF47">
    <property type="entry name" value="UDP-GLUCOSE 4-EPIMERASE"/>
    <property type="match status" value="1"/>
</dbReference>
<comment type="cofactor">
    <cofactor evidence="2 8">
        <name>NAD(+)</name>
        <dbReference type="ChEBI" id="CHEBI:57540"/>
    </cofactor>
</comment>
<dbReference type="EC" id="5.1.3.2" evidence="4 8"/>
<reference evidence="10 11" key="1">
    <citation type="submission" date="2023-07" db="EMBL/GenBank/DDBJ databases">
        <title>Genomic Encyclopedia of Type Strains, Phase IV (KMG-IV): sequencing the most valuable type-strain genomes for metagenomic binning, comparative biology and taxonomic classification.</title>
        <authorList>
            <person name="Goeker M."/>
        </authorList>
    </citation>
    <scope>NUCLEOTIDE SEQUENCE [LARGE SCALE GENOMIC DNA]</scope>
    <source>
        <strain evidence="10 11">DSM 23948</strain>
    </source>
</reference>
<dbReference type="Pfam" id="PF16363">
    <property type="entry name" value="GDP_Man_Dehyd"/>
    <property type="match status" value="1"/>
</dbReference>
<dbReference type="InterPro" id="IPR016040">
    <property type="entry name" value="NAD(P)-bd_dom"/>
</dbReference>
<dbReference type="NCBIfam" id="TIGR01179">
    <property type="entry name" value="galE"/>
    <property type="match status" value="1"/>
</dbReference>
<gene>
    <name evidence="10" type="ORF">J2S07_001659</name>
</gene>
<comment type="subunit">
    <text evidence="8">Homodimer.</text>
</comment>
<evidence type="ECO:0000256" key="1">
    <source>
        <dbReference type="ARBA" id="ARBA00000083"/>
    </source>
</evidence>
<evidence type="ECO:0000256" key="8">
    <source>
        <dbReference type="RuleBase" id="RU366046"/>
    </source>
</evidence>
<dbReference type="Gene3D" id="3.90.25.10">
    <property type="entry name" value="UDP-galactose 4-epimerase, domain 1"/>
    <property type="match status" value="1"/>
</dbReference>
<evidence type="ECO:0000256" key="7">
    <source>
        <dbReference type="ARBA" id="ARBA00023235"/>
    </source>
</evidence>
<proteinExistence type="inferred from homology"/>
<sequence length="344" mass="38006">MAILVTGGAGYIGSHTCVELLEAGYEVIVVDNLSNSNPRALDRVYEITGKKPTFYEVDLLNHAGLESVFRENEIDAVIHFAGLKAVGDSVSVPLHYYQNNVTGTIILCHLMQKYDVKKIVFSSSATVYGAPETVPITEDSLLSPTNPYGRTKQMIEEILKDIYLSDKKWSIALLRYFNPIGAHQSGRIGEDPNGIPNNLMPYIAQVAVGKRSHLNVFGAEYATPDGTGVRDYIHVVDLAKGHLKALDKTLNEVGVDAYNLGTGRGYSVLEMVKEFEKVTGVPIPYKIVEARQGDIAICYADPTKAKAELDWSAEKGISEMCRDTWKWQSLNPDGYVIEEKNLFL</sequence>
<keyword evidence="8" id="KW-0119">Carbohydrate metabolism</keyword>
<name>A0ABT9V340_9BACL</name>
<keyword evidence="6 8" id="KW-0520">NAD</keyword>
<keyword evidence="7 8" id="KW-0413">Isomerase</keyword>
<comment type="catalytic activity">
    <reaction evidence="1 8">
        <text>UDP-alpha-D-glucose = UDP-alpha-D-galactose</text>
        <dbReference type="Rhea" id="RHEA:22168"/>
        <dbReference type="ChEBI" id="CHEBI:58885"/>
        <dbReference type="ChEBI" id="CHEBI:66914"/>
        <dbReference type="EC" id="5.1.3.2"/>
    </reaction>
</comment>
<dbReference type="InterPro" id="IPR005886">
    <property type="entry name" value="UDP_G4E"/>
</dbReference>
<accession>A0ABT9V340</accession>
<feature type="domain" description="NAD(P)-binding" evidence="9">
    <location>
        <begin position="4"/>
        <end position="324"/>
    </location>
</feature>
<organism evidence="10 11">
    <name type="scientific">Anoxybacillus andreesenii</name>
    <dbReference type="NCBI Taxonomy" id="1325932"/>
    <lineage>
        <taxon>Bacteria</taxon>
        <taxon>Bacillati</taxon>
        <taxon>Bacillota</taxon>
        <taxon>Bacilli</taxon>
        <taxon>Bacillales</taxon>
        <taxon>Anoxybacillaceae</taxon>
        <taxon>Anoxybacillus</taxon>
    </lineage>
</organism>
<evidence type="ECO:0000256" key="5">
    <source>
        <dbReference type="ARBA" id="ARBA00018569"/>
    </source>
</evidence>
<dbReference type="InterPro" id="IPR036291">
    <property type="entry name" value="NAD(P)-bd_dom_sf"/>
</dbReference>
<dbReference type="EMBL" id="JAUSTU010000006">
    <property type="protein sequence ID" value="MDQ0155354.1"/>
    <property type="molecule type" value="Genomic_DNA"/>
</dbReference>
<evidence type="ECO:0000256" key="6">
    <source>
        <dbReference type="ARBA" id="ARBA00023027"/>
    </source>
</evidence>
<dbReference type="SUPFAM" id="SSF51735">
    <property type="entry name" value="NAD(P)-binding Rossmann-fold domains"/>
    <property type="match status" value="1"/>
</dbReference>
<dbReference type="CDD" id="cd05247">
    <property type="entry name" value="UDP_G4E_1_SDR_e"/>
    <property type="match status" value="1"/>
</dbReference>
<comment type="pathway">
    <text evidence="8">Carbohydrate metabolism; galactose metabolism.</text>
</comment>
<dbReference type="Proteomes" id="UP001231362">
    <property type="component" value="Unassembled WGS sequence"/>
</dbReference>
<evidence type="ECO:0000259" key="9">
    <source>
        <dbReference type="Pfam" id="PF16363"/>
    </source>
</evidence>